<dbReference type="EMBL" id="AYRZ02000001">
    <property type="protein sequence ID" value="PHT93003.1"/>
    <property type="molecule type" value="Genomic_DNA"/>
</dbReference>
<name>A0A2G3AFN7_CAPAN</name>
<accession>A0A2G3AFN7</accession>
<evidence type="ECO:0000313" key="2">
    <source>
        <dbReference type="EMBL" id="PHT93003.1"/>
    </source>
</evidence>
<gene>
    <name evidence="2" type="ORF">T459_00885</name>
</gene>
<dbReference type="Proteomes" id="UP000222542">
    <property type="component" value="Unassembled WGS sequence"/>
</dbReference>
<reference evidence="2 3" key="1">
    <citation type="journal article" date="2014" name="Nat. Genet.">
        <title>Genome sequence of the hot pepper provides insights into the evolution of pungency in Capsicum species.</title>
        <authorList>
            <person name="Kim S."/>
            <person name="Park M."/>
            <person name="Yeom S.I."/>
            <person name="Kim Y.M."/>
            <person name="Lee J.M."/>
            <person name="Lee H.A."/>
            <person name="Seo E."/>
            <person name="Choi J."/>
            <person name="Cheong K."/>
            <person name="Kim K.T."/>
            <person name="Jung K."/>
            <person name="Lee G.W."/>
            <person name="Oh S.K."/>
            <person name="Bae C."/>
            <person name="Kim S.B."/>
            <person name="Lee H.Y."/>
            <person name="Kim S.Y."/>
            <person name="Kim M.S."/>
            <person name="Kang B.C."/>
            <person name="Jo Y.D."/>
            <person name="Yang H.B."/>
            <person name="Jeong H.J."/>
            <person name="Kang W.H."/>
            <person name="Kwon J.K."/>
            <person name="Shin C."/>
            <person name="Lim J.Y."/>
            <person name="Park J.H."/>
            <person name="Huh J.H."/>
            <person name="Kim J.S."/>
            <person name="Kim B.D."/>
            <person name="Cohen O."/>
            <person name="Paran I."/>
            <person name="Suh M.C."/>
            <person name="Lee S.B."/>
            <person name="Kim Y.K."/>
            <person name="Shin Y."/>
            <person name="Noh S.J."/>
            <person name="Park J."/>
            <person name="Seo Y.S."/>
            <person name="Kwon S.Y."/>
            <person name="Kim H.A."/>
            <person name="Park J.M."/>
            <person name="Kim H.J."/>
            <person name="Choi S.B."/>
            <person name="Bosland P.W."/>
            <person name="Reeves G."/>
            <person name="Jo S.H."/>
            <person name="Lee B.W."/>
            <person name="Cho H.T."/>
            <person name="Choi H.S."/>
            <person name="Lee M.S."/>
            <person name="Yu Y."/>
            <person name="Do Choi Y."/>
            <person name="Park B.S."/>
            <person name="van Deynze A."/>
            <person name="Ashrafi H."/>
            <person name="Hill T."/>
            <person name="Kim W.T."/>
            <person name="Pai H.S."/>
            <person name="Ahn H.K."/>
            <person name="Yeam I."/>
            <person name="Giovannoni J.J."/>
            <person name="Rose J.K."/>
            <person name="Sorensen I."/>
            <person name="Lee S.J."/>
            <person name="Kim R.W."/>
            <person name="Choi I.Y."/>
            <person name="Choi B.S."/>
            <person name="Lim J.S."/>
            <person name="Lee Y.H."/>
            <person name="Choi D."/>
        </authorList>
    </citation>
    <scope>NUCLEOTIDE SEQUENCE [LARGE SCALE GENOMIC DNA]</scope>
    <source>
        <strain evidence="3">cv. CM334</strain>
    </source>
</reference>
<keyword evidence="3" id="KW-1185">Reference proteome</keyword>
<evidence type="ECO:0000256" key="1">
    <source>
        <dbReference type="SAM" id="MobiDB-lite"/>
    </source>
</evidence>
<protein>
    <submittedName>
        <fullName evidence="2">Uncharacterized protein</fullName>
    </submittedName>
</protein>
<feature type="region of interest" description="Disordered" evidence="1">
    <location>
        <begin position="20"/>
        <end position="45"/>
    </location>
</feature>
<reference evidence="2 3" key="2">
    <citation type="journal article" date="2017" name="Genome Biol.">
        <title>New reference genome sequences of hot pepper reveal the massive evolution of plant disease-resistance genes by retroduplication.</title>
        <authorList>
            <person name="Kim S."/>
            <person name="Park J."/>
            <person name="Yeom S.I."/>
            <person name="Kim Y.M."/>
            <person name="Seo E."/>
            <person name="Kim K.T."/>
            <person name="Kim M.S."/>
            <person name="Lee J.M."/>
            <person name="Cheong K."/>
            <person name="Shin H.S."/>
            <person name="Kim S.B."/>
            <person name="Han K."/>
            <person name="Lee J."/>
            <person name="Park M."/>
            <person name="Lee H.A."/>
            <person name="Lee H.Y."/>
            <person name="Lee Y."/>
            <person name="Oh S."/>
            <person name="Lee J.H."/>
            <person name="Choi E."/>
            <person name="Choi E."/>
            <person name="Lee S.E."/>
            <person name="Jeon J."/>
            <person name="Kim H."/>
            <person name="Choi G."/>
            <person name="Song H."/>
            <person name="Lee J."/>
            <person name="Lee S.C."/>
            <person name="Kwon J.K."/>
            <person name="Lee H.Y."/>
            <person name="Koo N."/>
            <person name="Hong Y."/>
            <person name="Kim R.W."/>
            <person name="Kang W.H."/>
            <person name="Huh J.H."/>
            <person name="Kang B.C."/>
            <person name="Yang T.J."/>
            <person name="Lee Y.H."/>
            <person name="Bennetzen J.L."/>
            <person name="Choi D."/>
        </authorList>
    </citation>
    <scope>NUCLEOTIDE SEQUENCE [LARGE SCALE GENOMIC DNA]</scope>
    <source>
        <strain evidence="3">cv. CM334</strain>
    </source>
</reference>
<dbReference type="AlphaFoldDB" id="A0A2G3AFN7"/>
<comment type="caution">
    <text evidence="2">The sequence shown here is derived from an EMBL/GenBank/DDBJ whole genome shotgun (WGS) entry which is preliminary data.</text>
</comment>
<proteinExistence type="predicted"/>
<dbReference type="Gramene" id="PHT93003">
    <property type="protein sequence ID" value="PHT93003"/>
    <property type="gene ID" value="T459_00885"/>
</dbReference>
<evidence type="ECO:0000313" key="3">
    <source>
        <dbReference type="Proteomes" id="UP000222542"/>
    </source>
</evidence>
<organism evidence="2 3">
    <name type="scientific">Capsicum annuum</name>
    <name type="common">Capsicum pepper</name>
    <dbReference type="NCBI Taxonomy" id="4072"/>
    <lineage>
        <taxon>Eukaryota</taxon>
        <taxon>Viridiplantae</taxon>
        <taxon>Streptophyta</taxon>
        <taxon>Embryophyta</taxon>
        <taxon>Tracheophyta</taxon>
        <taxon>Spermatophyta</taxon>
        <taxon>Magnoliopsida</taxon>
        <taxon>eudicotyledons</taxon>
        <taxon>Gunneridae</taxon>
        <taxon>Pentapetalae</taxon>
        <taxon>asterids</taxon>
        <taxon>lamiids</taxon>
        <taxon>Solanales</taxon>
        <taxon>Solanaceae</taxon>
        <taxon>Solanoideae</taxon>
        <taxon>Capsiceae</taxon>
        <taxon>Capsicum</taxon>
    </lineage>
</organism>
<sequence>MLDIAVDGSRPLLGINIFPGSLTIPPPQPTSDEHDSFEDESLDAHPMDSEDHLMELEDPIFSEEGEEKHKSIANGIAKAYNHAHHRFDVMTTNITKSVNAMLIAERDYPVASIFNSIAKRFGEIFRKRCAYVLKYKDNKFVPAAEKILRDNMSEGDSFYMENVSGDERQFIVFGVAVRPKSTYWKGRVLTGSLT</sequence>